<dbReference type="EMBL" id="CP015588">
    <property type="protein sequence ID" value="APY90507.1"/>
    <property type="molecule type" value="Genomic_DNA"/>
</dbReference>
<evidence type="ECO:0000313" key="2">
    <source>
        <dbReference type="EMBL" id="QQC93283.1"/>
    </source>
</evidence>
<name>A0A1P8TSA8_9ACTN</name>
<proteinExistence type="predicted"/>
<organism evidence="2 4">
    <name type="scientific">Streptomyces alfalfae</name>
    <dbReference type="NCBI Taxonomy" id="1642299"/>
    <lineage>
        <taxon>Bacteria</taxon>
        <taxon>Bacillati</taxon>
        <taxon>Actinomycetota</taxon>
        <taxon>Actinomycetes</taxon>
        <taxon>Kitasatosporales</taxon>
        <taxon>Streptomycetaceae</taxon>
        <taxon>Streptomyces</taxon>
    </lineage>
</organism>
<gene>
    <name evidence="1" type="ORF">A7J05_01480</name>
    <name evidence="2" type="ORF">I8755_36875</name>
</gene>
<dbReference type="AlphaFoldDB" id="A0A1P8TSA8"/>
<sequence>MEYSHEDGELVNQPIGYWTWAANKTLMAYARGRLAAIGITQPQWWVLHQALHSENGVTREEVISAHRANLDVGAGLAPDLDLLVERKLLVSEADGRLRITDEGRALHQRAAETQQASRRQVHTDISDEEYLITLKVLQRMMRNAGGDVSPD</sequence>
<dbReference type="EMBL" id="CP065959">
    <property type="protein sequence ID" value="QQC93283.1"/>
    <property type="molecule type" value="Genomic_DNA"/>
</dbReference>
<dbReference type="KEGG" id="ssia:A7J05_01480"/>
<reference evidence="2 4" key="2">
    <citation type="submission" date="2020-12" db="EMBL/GenBank/DDBJ databases">
        <title>Identification and biosynthesis of polyene macrolides produced by Streptomyces alfalfae Men-myco-93-63.</title>
        <authorList>
            <person name="Liu D."/>
            <person name="Li Y."/>
            <person name="Liu L."/>
            <person name="Han X."/>
            <person name="Shen F."/>
        </authorList>
    </citation>
    <scope>NUCLEOTIDE SEQUENCE [LARGE SCALE GENOMIC DNA]</scope>
    <source>
        <strain evidence="2 4">Men-myco-93-63</strain>
    </source>
</reference>
<dbReference type="Proteomes" id="UP000187191">
    <property type="component" value="Chromosome"/>
</dbReference>
<evidence type="ECO:0000313" key="1">
    <source>
        <dbReference type="EMBL" id="APY90507.1"/>
    </source>
</evidence>
<reference evidence="1 3" key="1">
    <citation type="submission" date="2016-05" db="EMBL/GenBank/DDBJ databases">
        <authorList>
            <person name="Gu J."/>
        </authorList>
    </citation>
    <scope>NUCLEOTIDE SEQUENCE [LARGE SCALE GENOMIC DNA]</scope>
    <source>
        <strain evidence="1 3">ACCC40021</strain>
    </source>
</reference>
<dbReference type="SUPFAM" id="SSF46785">
    <property type="entry name" value="Winged helix' DNA-binding domain"/>
    <property type="match status" value="1"/>
</dbReference>
<dbReference type="RefSeq" id="WP_076688390.1">
    <property type="nucleotide sequence ID" value="NZ_CP015588.1"/>
</dbReference>
<protein>
    <submittedName>
        <fullName evidence="1 2">Transcriptional regulator</fullName>
    </submittedName>
</protein>
<dbReference type="Gene3D" id="1.10.10.10">
    <property type="entry name" value="Winged helix-like DNA-binding domain superfamily/Winged helix DNA-binding domain"/>
    <property type="match status" value="1"/>
</dbReference>
<keyword evidence="3" id="KW-1185">Reference proteome</keyword>
<dbReference type="Proteomes" id="UP000596130">
    <property type="component" value="Chromosome"/>
</dbReference>
<accession>A0A1P8TSA8</accession>
<dbReference type="InterPro" id="IPR036388">
    <property type="entry name" value="WH-like_DNA-bd_sf"/>
</dbReference>
<dbReference type="InterPro" id="IPR036390">
    <property type="entry name" value="WH_DNA-bd_sf"/>
</dbReference>
<evidence type="ECO:0000313" key="4">
    <source>
        <dbReference type="Proteomes" id="UP000596130"/>
    </source>
</evidence>
<evidence type="ECO:0000313" key="3">
    <source>
        <dbReference type="Proteomes" id="UP000187191"/>
    </source>
</evidence>